<dbReference type="EMBL" id="JASNWA010000002">
    <property type="protein sequence ID" value="KAK3179422.1"/>
    <property type="molecule type" value="Genomic_DNA"/>
</dbReference>
<comment type="caution">
    <text evidence="1">The sequence shown here is derived from an EMBL/GenBank/DDBJ whole genome shotgun (WGS) entry which is preliminary data.</text>
</comment>
<gene>
    <name evidence="1" type="ORF">OEA41_005544</name>
</gene>
<sequence>MVYVLIIKKGEFCTTWDSITNLIVLAARSSYIVERSSDNNRGQVNSSDTAGDVSDTATLFRNAGSGIKRYRTMKTEVRIRTHDGTNYPTATTAAAGNVASGMDSQVRIFFGRDKDTLEQAEFRELEIGKACFKPSNPLVSYRATKPFNTSRTIQKNHVLRQQQLCNLYAKTKRTNQFLDPESFFYLLVDPYILSFGKLASYPPAELCNRHSYEETNHTIRITTTESLIHEQLSALYPEREEHIQGLYLAYIPAWLEPPAVPEYPYKYEYEEVALAISVILHT</sequence>
<evidence type="ECO:0000313" key="1">
    <source>
        <dbReference type="EMBL" id="KAK3179422.1"/>
    </source>
</evidence>
<organism evidence="1 2">
    <name type="scientific">Lepraria neglecta</name>
    <dbReference type="NCBI Taxonomy" id="209136"/>
    <lineage>
        <taxon>Eukaryota</taxon>
        <taxon>Fungi</taxon>
        <taxon>Dikarya</taxon>
        <taxon>Ascomycota</taxon>
        <taxon>Pezizomycotina</taxon>
        <taxon>Lecanoromycetes</taxon>
        <taxon>OSLEUM clade</taxon>
        <taxon>Lecanoromycetidae</taxon>
        <taxon>Lecanorales</taxon>
        <taxon>Lecanorineae</taxon>
        <taxon>Stereocaulaceae</taxon>
        <taxon>Lepraria</taxon>
    </lineage>
</organism>
<dbReference type="AlphaFoldDB" id="A0AAE0DQI8"/>
<name>A0AAE0DQI8_9LECA</name>
<proteinExistence type="predicted"/>
<keyword evidence="2" id="KW-1185">Reference proteome</keyword>
<reference evidence="1" key="1">
    <citation type="submission" date="2022-11" db="EMBL/GenBank/DDBJ databases">
        <title>Chromosomal genome sequence assembly and mating type (MAT) locus characterization of the leprose asexual lichenized fungus Lepraria neglecta (Nyl.) Erichsen.</title>
        <authorList>
            <person name="Allen J.L."/>
            <person name="Pfeffer B."/>
        </authorList>
    </citation>
    <scope>NUCLEOTIDE SEQUENCE</scope>
    <source>
        <strain evidence="1">Allen 5258</strain>
    </source>
</reference>
<protein>
    <submittedName>
        <fullName evidence="1">Uncharacterized protein</fullName>
    </submittedName>
</protein>
<accession>A0AAE0DQI8</accession>
<dbReference type="Proteomes" id="UP001276659">
    <property type="component" value="Unassembled WGS sequence"/>
</dbReference>
<evidence type="ECO:0000313" key="2">
    <source>
        <dbReference type="Proteomes" id="UP001276659"/>
    </source>
</evidence>